<dbReference type="OrthoDB" id="9816564at2"/>
<accession>A0A1I0Q6W5</accession>
<dbReference type="EMBL" id="FOIR01000002">
    <property type="protein sequence ID" value="SEW22701.1"/>
    <property type="molecule type" value="Genomic_DNA"/>
</dbReference>
<dbReference type="GO" id="GO:0016740">
    <property type="term" value="F:transferase activity"/>
    <property type="evidence" value="ECO:0007669"/>
    <property type="project" value="UniProtKB-KW"/>
</dbReference>
<name>A0A1I0Q6W5_9BACT</name>
<organism evidence="1 2">
    <name type="scientific">Roseivirga pacifica</name>
    <dbReference type="NCBI Taxonomy" id="1267423"/>
    <lineage>
        <taxon>Bacteria</taxon>
        <taxon>Pseudomonadati</taxon>
        <taxon>Bacteroidota</taxon>
        <taxon>Cytophagia</taxon>
        <taxon>Cytophagales</taxon>
        <taxon>Roseivirgaceae</taxon>
        <taxon>Roseivirga</taxon>
    </lineage>
</organism>
<proteinExistence type="predicted"/>
<keyword evidence="1" id="KW-0808">Transferase</keyword>
<evidence type="ECO:0000313" key="2">
    <source>
        <dbReference type="Proteomes" id="UP000199437"/>
    </source>
</evidence>
<dbReference type="AlphaFoldDB" id="A0A1I0Q6W5"/>
<dbReference type="SUPFAM" id="SSF53756">
    <property type="entry name" value="UDP-Glycosyltransferase/glycogen phosphorylase"/>
    <property type="match status" value="1"/>
</dbReference>
<evidence type="ECO:0000313" key="1">
    <source>
        <dbReference type="EMBL" id="SEW22701.1"/>
    </source>
</evidence>
<dbReference type="GeneID" id="99986784"/>
<dbReference type="STRING" id="1267423.SAMN05216290_2071"/>
<protein>
    <submittedName>
        <fullName evidence="1">Glycosyltransferase involved in cell wall bisynthesis</fullName>
    </submittedName>
</protein>
<gene>
    <name evidence="1" type="ORF">SAMN05216290_2071</name>
</gene>
<dbReference type="PANTHER" id="PTHR12526:SF630">
    <property type="entry name" value="GLYCOSYLTRANSFERASE"/>
    <property type="match status" value="1"/>
</dbReference>
<keyword evidence="2" id="KW-1185">Reference proteome</keyword>
<dbReference type="RefSeq" id="WP_090258508.1">
    <property type="nucleotide sequence ID" value="NZ_FOIR01000002.1"/>
</dbReference>
<reference evidence="2" key="1">
    <citation type="submission" date="2016-10" db="EMBL/GenBank/DDBJ databases">
        <authorList>
            <person name="Varghese N."/>
            <person name="Submissions S."/>
        </authorList>
    </citation>
    <scope>NUCLEOTIDE SEQUENCE [LARGE SCALE GENOMIC DNA]</scope>
    <source>
        <strain evidence="2">CGMCC 1.12402</strain>
    </source>
</reference>
<sequence length="379" mass="43268">MSTQQTIICHSFPAWDTPYIKSTVELMMRLSATHRVIFIDYHYTLKDLITNQFAPKNKLLGKGGRWRKVKTKYGEIEVYNFPPILPINWIGNKWAFDKMARLNASLIKKHIRKFQKANGLENATLINAFNPVYGALCQDAWKVNQQIYYCYDEISGTQWAGKHGASYEQQYLQSVDKVIVTSEGLKKTKAAFNPNCHVVKNGVNLSVFQQETASKSKSKHIAYIGAVDERIDQDLVAHLATEFSEYTFDFYGPVKVNIAEQPNLNFHGAIPQEQLPQVLEEAAACIIPFVKNNLTEAIYPLKVNEYLAMGKPVVSTAFADLSDFEKVIATGNNHEAFADALRKEIRYNSRARIQKRIDFAKQNDWEKRTEEFLQLLDVA</sequence>
<dbReference type="Proteomes" id="UP000199437">
    <property type="component" value="Unassembled WGS sequence"/>
</dbReference>
<dbReference type="Gene3D" id="3.40.50.2000">
    <property type="entry name" value="Glycogen Phosphorylase B"/>
    <property type="match status" value="1"/>
</dbReference>
<dbReference type="Pfam" id="PF13692">
    <property type="entry name" value="Glyco_trans_1_4"/>
    <property type="match status" value="1"/>
</dbReference>
<dbReference type="PANTHER" id="PTHR12526">
    <property type="entry name" value="GLYCOSYLTRANSFERASE"/>
    <property type="match status" value="1"/>
</dbReference>